<reference evidence="4 5" key="1">
    <citation type="submission" date="2023-07" db="EMBL/GenBank/DDBJ databases">
        <title>Functional and genomic diversity of the sorghum phyllosphere microbiome.</title>
        <authorList>
            <person name="Shade A."/>
        </authorList>
    </citation>
    <scope>NUCLEOTIDE SEQUENCE [LARGE SCALE GENOMIC DNA]</scope>
    <source>
        <strain evidence="4 5">SORGH_AS_0887</strain>
    </source>
</reference>
<evidence type="ECO:0000313" key="4">
    <source>
        <dbReference type="EMBL" id="MDQ1208029.1"/>
    </source>
</evidence>
<dbReference type="InterPro" id="IPR002935">
    <property type="entry name" value="SAM_O-MeTrfase"/>
</dbReference>
<dbReference type="Proteomes" id="UP001233360">
    <property type="component" value="Unassembled WGS sequence"/>
</dbReference>
<keyword evidence="2" id="KW-0808">Transferase</keyword>
<dbReference type="Pfam" id="PF01596">
    <property type="entry name" value="Methyltransf_3"/>
    <property type="match status" value="1"/>
</dbReference>
<comment type="caution">
    <text evidence="4">The sequence shown here is derived from an EMBL/GenBank/DDBJ whole genome shotgun (WGS) entry which is preliminary data.</text>
</comment>
<dbReference type="InterPro" id="IPR029063">
    <property type="entry name" value="SAM-dependent_MTases_sf"/>
</dbReference>
<dbReference type="CDD" id="cd02440">
    <property type="entry name" value="AdoMet_MTases"/>
    <property type="match status" value="1"/>
</dbReference>
<keyword evidence="5" id="KW-1185">Reference proteome</keyword>
<dbReference type="SUPFAM" id="SSF53335">
    <property type="entry name" value="S-adenosyl-L-methionine-dependent methyltransferases"/>
    <property type="match status" value="1"/>
</dbReference>
<accession>A0ABU0UTZ9</accession>
<dbReference type="RefSeq" id="WP_307002419.1">
    <property type="nucleotide sequence ID" value="NZ_JAUTBK010000002.1"/>
</dbReference>
<dbReference type="PANTHER" id="PTHR43167">
    <property type="entry name" value="PUTATIVE (AFU_ORTHOLOGUE AFUA_6G01830)-RELATED"/>
    <property type="match status" value="1"/>
</dbReference>
<gene>
    <name evidence="4" type="ORF">QE380_000952</name>
</gene>
<sequence>MPKLPFIQRVSDLYDQFQKHDAKQTDRLLRYRNIEPDSAQFLSMLIRIQHSRNILEIGTSTGHSTLWLAEAAQQTQGKVTTLEIEPARSQQAAMFAQELDVNQYVDFWIGDAADYLSESIEVFDLILLDAERSFYSGYWEDLKRLIKPHGGILIVDNVISHATEVKPFLEIIRHDSRFMSTTIALGAGLFMVVSQ</sequence>
<evidence type="ECO:0000313" key="5">
    <source>
        <dbReference type="Proteomes" id="UP001233360"/>
    </source>
</evidence>
<name>A0ABU0UTZ9_ACIBI</name>
<evidence type="ECO:0000256" key="3">
    <source>
        <dbReference type="ARBA" id="ARBA00022691"/>
    </source>
</evidence>
<protein>
    <submittedName>
        <fullName evidence="4">O-methyltransferase YrrM</fullName>
    </submittedName>
</protein>
<dbReference type="PROSITE" id="PS51682">
    <property type="entry name" value="SAM_OMT_I"/>
    <property type="match status" value="1"/>
</dbReference>
<evidence type="ECO:0000256" key="2">
    <source>
        <dbReference type="ARBA" id="ARBA00022679"/>
    </source>
</evidence>
<keyword evidence="1" id="KW-0489">Methyltransferase</keyword>
<dbReference type="PANTHER" id="PTHR43167:SF1">
    <property type="entry name" value="PUTATIVE (AFU_ORTHOLOGUE AFUA_6G01830)-RELATED"/>
    <property type="match status" value="1"/>
</dbReference>
<organism evidence="4 5">
    <name type="scientific">Acinetobacter baylyi</name>
    <dbReference type="NCBI Taxonomy" id="202950"/>
    <lineage>
        <taxon>Bacteria</taxon>
        <taxon>Pseudomonadati</taxon>
        <taxon>Pseudomonadota</taxon>
        <taxon>Gammaproteobacteria</taxon>
        <taxon>Moraxellales</taxon>
        <taxon>Moraxellaceae</taxon>
        <taxon>Acinetobacter</taxon>
    </lineage>
</organism>
<proteinExistence type="predicted"/>
<evidence type="ECO:0000256" key="1">
    <source>
        <dbReference type="ARBA" id="ARBA00022603"/>
    </source>
</evidence>
<keyword evidence="3" id="KW-0949">S-adenosyl-L-methionine</keyword>
<dbReference type="EMBL" id="JAUTBK010000002">
    <property type="protein sequence ID" value="MDQ1208029.1"/>
    <property type="molecule type" value="Genomic_DNA"/>
</dbReference>
<dbReference type="Gene3D" id="3.40.50.150">
    <property type="entry name" value="Vaccinia Virus protein VP39"/>
    <property type="match status" value="1"/>
</dbReference>